<evidence type="ECO:0000313" key="6">
    <source>
        <dbReference type="Proteomes" id="UP000799536"/>
    </source>
</evidence>
<feature type="compositionally biased region" description="Basic and acidic residues" evidence="3">
    <location>
        <begin position="129"/>
        <end position="147"/>
    </location>
</feature>
<evidence type="ECO:0000256" key="2">
    <source>
        <dbReference type="ARBA" id="ARBA00023157"/>
    </source>
</evidence>
<dbReference type="InterPro" id="IPR013766">
    <property type="entry name" value="Thioredoxin_domain"/>
</dbReference>
<dbReference type="Pfam" id="PF00085">
    <property type="entry name" value="Thioredoxin"/>
    <property type="match status" value="1"/>
</dbReference>
<evidence type="ECO:0000256" key="3">
    <source>
        <dbReference type="SAM" id="MobiDB-lite"/>
    </source>
</evidence>
<name>A0A9P4JFT6_9PLEO</name>
<dbReference type="Gene3D" id="3.40.30.10">
    <property type="entry name" value="Glutaredoxin"/>
    <property type="match status" value="1"/>
</dbReference>
<feature type="domain" description="Thioredoxin" evidence="4">
    <location>
        <begin position="1"/>
        <end position="113"/>
    </location>
</feature>
<dbReference type="OrthoDB" id="19690at2759"/>
<evidence type="ECO:0000259" key="4">
    <source>
        <dbReference type="PROSITE" id="PS51352"/>
    </source>
</evidence>
<comment type="caution">
    <text evidence="5">The sequence shown here is derived from an EMBL/GenBank/DDBJ whole genome shotgun (WGS) entry which is preliminary data.</text>
</comment>
<comment type="similarity">
    <text evidence="1">Belongs to the thioredoxin family.</text>
</comment>
<feature type="region of interest" description="Disordered" evidence="3">
    <location>
        <begin position="122"/>
        <end position="164"/>
    </location>
</feature>
<proteinExistence type="inferred from homology"/>
<dbReference type="PRINTS" id="PR00421">
    <property type="entry name" value="THIOREDOXIN"/>
</dbReference>
<reference evidence="5" key="1">
    <citation type="journal article" date="2020" name="Stud. Mycol.">
        <title>101 Dothideomycetes genomes: a test case for predicting lifestyles and emergence of pathogens.</title>
        <authorList>
            <person name="Haridas S."/>
            <person name="Albert R."/>
            <person name="Binder M."/>
            <person name="Bloem J."/>
            <person name="Labutti K."/>
            <person name="Salamov A."/>
            <person name="Andreopoulos B."/>
            <person name="Baker S."/>
            <person name="Barry K."/>
            <person name="Bills G."/>
            <person name="Bluhm B."/>
            <person name="Cannon C."/>
            <person name="Castanera R."/>
            <person name="Culley D."/>
            <person name="Daum C."/>
            <person name="Ezra D."/>
            <person name="Gonzalez J."/>
            <person name="Henrissat B."/>
            <person name="Kuo A."/>
            <person name="Liang C."/>
            <person name="Lipzen A."/>
            <person name="Lutzoni F."/>
            <person name="Magnuson J."/>
            <person name="Mondo S."/>
            <person name="Nolan M."/>
            <person name="Ohm R."/>
            <person name="Pangilinan J."/>
            <person name="Park H.-J."/>
            <person name="Ramirez L."/>
            <person name="Alfaro M."/>
            <person name="Sun H."/>
            <person name="Tritt A."/>
            <person name="Yoshinaga Y."/>
            <person name="Zwiers L.-H."/>
            <person name="Turgeon B."/>
            <person name="Goodwin S."/>
            <person name="Spatafora J."/>
            <person name="Crous P."/>
            <person name="Grigoriev I."/>
        </authorList>
    </citation>
    <scope>NUCLEOTIDE SEQUENCE</scope>
    <source>
        <strain evidence="5">ATCC 74209</strain>
    </source>
</reference>
<dbReference type="InterPro" id="IPR036249">
    <property type="entry name" value="Thioredoxin-like_sf"/>
</dbReference>
<dbReference type="EMBL" id="ML994274">
    <property type="protein sequence ID" value="KAF2197126.1"/>
    <property type="molecule type" value="Genomic_DNA"/>
</dbReference>
<keyword evidence="2" id="KW-1015">Disulfide bond</keyword>
<dbReference type="PANTHER" id="PTHR46115">
    <property type="entry name" value="THIOREDOXIN-LIKE PROTEIN 1"/>
    <property type="match status" value="1"/>
</dbReference>
<dbReference type="CDD" id="cd02947">
    <property type="entry name" value="TRX_family"/>
    <property type="match status" value="1"/>
</dbReference>
<dbReference type="PROSITE" id="PS51352">
    <property type="entry name" value="THIOREDOXIN_2"/>
    <property type="match status" value="1"/>
</dbReference>
<dbReference type="AlphaFoldDB" id="A0A9P4JFT6"/>
<dbReference type="SUPFAM" id="SSF52833">
    <property type="entry name" value="Thioredoxin-like"/>
    <property type="match status" value="1"/>
</dbReference>
<sequence>MATPTDILSPLHFHTLLTSTPFLIADFYATWCPPCKTIAPFYNQLAQSHSQPGKIVFVKVNVDSNQELAAKYDVTAMPTFLVFRDGKRVEGGNGLVRGADVRGLKNAVEGCVEEAKKRAAQTQAPAAKADVRKEVESKGEEGKEEKTVSGNYGMTSGSGWRMKV</sequence>
<evidence type="ECO:0000256" key="1">
    <source>
        <dbReference type="ARBA" id="ARBA00008987"/>
    </source>
</evidence>
<protein>
    <submittedName>
        <fullName evidence="5">Thioredoxin-domain-containing protein</fullName>
    </submittedName>
</protein>
<keyword evidence="6" id="KW-1185">Reference proteome</keyword>
<evidence type="ECO:0000313" key="5">
    <source>
        <dbReference type="EMBL" id="KAF2197126.1"/>
    </source>
</evidence>
<gene>
    <name evidence="5" type="ORF">GQ43DRAFT_444506</name>
</gene>
<dbReference type="Proteomes" id="UP000799536">
    <property type="component" value="Unassembled WGS sequence"/>
</dbReference>
<organism evidence="5 6">
    <name type="scientific">Delitschia confertaspora ATCC 74209</name>
    <dbReference type="NCBI Taxonomy" id="1513339"/>
    <lineage>
        <taxon>Eukaryota</taxon>
        <taxon>Fungi</taxon>
        <taxon>Dikarya</taxon>
        <taxon>Ascomycota</taxon>
        <taxon>Pezizomycotina</taxon>
        <taxon>Dothideomycetes</taxon>
        <taxon>Pleosporomycetidae</taxon>
        <taxon>Pleosporales</taxon>
        <taxon>Delitschiaceae</taxon>
        <taxon>Delitschia</taxon>
    </lineage>
</organism>
<accession>A0A9P4JFT6</accession>